<dbReference type="Gene3D" id="2.60.40.10">
    <property type="entry name" value="Immunoglobulins"/>
    <property type="match status" value="2"/>
</dbReference>
<keyword evidence="3" id="KW-1185">Reference proteome</keyword>
<dbReference type="PANTHER" id="PTHR15360:SF4">
    <property type="entry name" value="PROTEIN KINASE DOMAIN-CONTAINING PROTEIN"/>
    <property type="match status" value="1"/>
</dbReference>
<evidence type="ECO:0000313" key="2">
    <source>
        <dbReference type="EMBL" id="MEQ2208187.1"/>
    </source>
</evidence>
<gene>
    <name evidence="2" type="ORF">XENOCAPTIV_012877</name>
</gene>
<proteinExistence type="predicted"/>
<evidence type="ECO:0000313" key="3">
    <source>
        <dbReference type="Proteomes" id="UP001434883"/>
    </source>
</evidence>
<dbReference type="InterPro" id="IPR013783">
    <property type="entry name" value="Ig-like_fold"/>
</dbReference>
<feature type="chain" id="PRO_5045059467" evidence="1">
    <location>
        <begin position="26"/>
        <end position="287"/>
    </location>
</feature>
<dbReference type="PIRSF" id="PIRSF000615">
    <property type="entry name" value="TyrPK_CSF1-R"/>
    <property type="match status" value="1"/>
</dbReference>
<reference evidence="2 3" key="1">
    <citation type="submission" date="2021-06" db="EMBL/GenBank/DDBJ databases">
        <authorList>
            <person name="Palmer J.M."/>
        </authorList>
    </citation>
    <scope>NUCLEOTIDE SEQUENCE [LARGE SCALE GENOMIC DNA]</scope>
    <source>
        <strain evidence="2 3">XC_2019</strain>
        <tissue evidence="2">Muscle</tissue>
    </source>
</reference>
<dbReference type="InterPro" id="IPR042495">
    <property type="entry name" value="PDGFRL"/>
</dbReference>
<keyword evidence="1" id="KW-0732">Signal</keyword>
<protein>
    <submittedName>
        <fullName evidence="2">Uncharacterized protein</fullName>
    </submittedName>
</protein>
<dbReference type="EMBL" id="JAHRIN010050417">
    <property type="protein sequence ID" value="MEQ2208187.1"/>
    <property type="molecule type" value="Genomic_DNA"/>
</dbReference>
<dbReference type="InterPro" id="IPR036179">
    <property type="entry name" value="Ig-like_dom_sf"/>
</dbReference>
<feature type="signal peptide" evidence="1">
    <location>
        <begin position="1"/>
        <end position="25"/>
    </location>
</feature>
<comment type="caution">
    <text evidence="2">The sequence shown here is derived from an EMBL/GenBank/DDBJ whole genome shotgun (WGS) entry which is preliminary data.</text>
</comment>
<sequence>MDGVKTYLVCGVVLVLMVSAMPGLSSPTIWPKEQELELEPNSLINISCTGESEVVWEEPLPDGAIVTSNGFTATLLIYNATINHTRYYDCRYKKNEGDPSDLTEIYILVKDPHILFVPEEPENLVVPHEAEVVIPCRASHLSHAVELIRIPNNEKLHRFYDHRMGFIGELPPGQYLCEATLNGQTYQSSTYTVKKVEPQEVNDFEVEVKASKETVRVRQPFNVSCISPFGPAFHQQWIHLKTQARCSHFLLFICIPVISNWSFLRRHPAFIKVRFLLFSSHIFMPLR</sequence>
<dbReference type="SUPFAM" id="SSF48726">
    <property type="entry name" value="Immunoglobulin"/>
    <property type="match status" value="2"/>
</dbReference>
<evidence type="ECO:0000256" key="1">
    <source>
        <dbReference type="SAM" id="SignalP"/>
    </source>
</evidence>
<dbReference type="Proteomes" id="UP001434883">
    <property type="component" value="Unassembled WGS sequence"/>
</dbReference>
<name>A0ABV0RJ65_9TELE</name>
<dbReference type="PANTHER" id="PTHR15360">
    <property type="entry name" value="PLATELET-DERIVED GROWTH FACTOR RECEPTOR LIKE"/>
    <property type="match status" value="1"/>
</dbReference>
<accession>A0ABV0RJ65</accession>
<organism evidence="2 3">
    <name type="scientific">Xenoophorus captivus</name>
    <dbReference type="NCBI Taxonomy" id="1517983"/>
    <lineage>
        <taxon>Eukaryota</taxon>
        <taxon>Metazoa</taxon>
        <taxon>Chordata</taxon>
        <taxon>Craniata</taxon>
        <taxon>Vertebrata</taxon>
        <taxon>Euteleostomi</taxon>
        <taxon>Actinopterygii</taxon>
        <taxon>Neopterygii</taxon>
        <taxon>Teleostei</taxon>
        <taxon>Neoteleostei</taxon>
        <taxon>Acanthomorphata</taxon>
        <taxon>Ovalentaria</taxon>
        <taxon>Atherinomorphae</taxon>
        <taxon>Cyprinodontiformes</taxon>
        <taxon>Goodeidae</taxon>
        <taxon>Xenoophorus</taxon>
    </lineage>
</organism>